<comment type="caution">
    <text evidence="1">The sequence shown here is derived from an EMBL/GenBank/DDBJ whole genome shotgun (WGS) entry which is preliminary data.</text>
</comment>
<sequence>MHFHRRFTLPCAEVMSLEGVLFVAGLPGSEASTHRLAKNLAAHHGAECQQLRYGPTANEYSSDCIDPGGWKPSIGRVSGCDVGFEKDGMAGRFVIWTTCIEDSLSYLITLTSKIHFVGLIVALLDPETFRQLAPALPSLGLGSHGFAVILALVMKDGILTPNTGGWPLSGGAILLSAEVWGVLADDDEPADALLQRVRAKTWAHWSYPVSDDHPVSGTSPPSIKGRFLVTRRSSSISSGLGKEFMALVLQECLPEIPPHKAPLTESVVPADVREALLKDTERRELPNGWLFDGTFYIDLNSGQSKSTVLGGVIRSCFTRKGTSIIGLLVSEFIVTLMVNTGIF</sequence>
<evidence type="ECO:0000313" key="2">
    <source>
        <dbReference type="Proteomes" id="UP000553632"/>
    </source>
</evidence>
<accession>A0A7J6TRZ0</accession>
<dbReference type="AlphaFoldDB" id="A0A7J6TRZ0"/>
<name>A0A7J6TRZ0_PEROL</name>
<reference evidence="1 2" key="1">
    <citation type="submission" date="2020-04" db="EMBL/GenBank/DDBJ databases">
        <title>Perkinsus olseni comparative genomics.</title>
        <authorList>
            <person name="Bogema D.R."/>
        </authorList>
    </citation>
    <scope>NUCLEOTIDE SEQUENCE [LARGE SCALE GENOMIC DNA]</scope>
    <source>
        <strain evidence="1 2">ATCC PRA-207</strain>
    </source>
</reference>
<keyword evidence="2" id="KW-1185">Reference proteome</keyword>
<gene>
    <name evidence="1" type="ORF">FOZ63_033858</name>
</gene>
<evidence type="ECO:0000313" key="1">
    <source>
        <dbReference type="EMBL" id="KAF4747845.1"/>
    </source>
</evidence>
<dbReference type="EMBL" id="JABANO010008861">
    <property type="protein sequence ID" value="KAF4747845.1"/>
    <property type="molecule type" value="Genomic_DNA"/>
</dbReference>
<proteinExistence type="predicted"/>
<organism evidence="1 2">
    <name type="scientific">Perkinsus olseni</name>
    <name type="common">Perkinsus atlanticus</name>
    <dbReference type="NCBI Taxonomy" id="32597"/>
    <lineage>
        <taxon>Eukaryota</taxon>
        <taxon>Sar</taxon>
        <taxon>Alveolata</taxon>
        <taxon>Perkinsozoa</taxon>
        <taxon>Perkinsea</taxon>
        <taxon>Perkinsida</taxon>
        <taxon>Perkinsidae</taxon>
        <taxon>Perkinsus</taxon>
    </lineage>
</organism>
<dbReference type="Proteomes" id="UP000553632">
    <property type="component" value="Unassembled WGS sequence"/>
</dbReference>
<protein>
    <submittedName>
        <fullName evidence="1">Uncharacterized protein</fullName>
    </submittedName>
</protein>